<dbReference type="Gene3D" id="3.40.50.1700">
    <property type="entry name" value="Glycoside hydrolase family 3 C-terminal domain"/>
    <property type="match status" value="1"/>
</dbReference>
<evidence type="ECO:0000256" key="9">
    <source>
        <dbReference type="ARBA" id="ARBA00023295"/>
    </source>
</evidence>
<accession>A0A5M3M7E5</accession>
<dbReference type="FunFam" id="3.40.50.1700:FF:000003">
    <property type="entry name" value="Probable beta-glucosidase"/>
    <property type="match status" value="1"/>
</dbReference>
<protein>
    <recommendedName>
        <fullName evidence="4">beta-glucosidase</fullName>
        <ecNumber evidence="4">3.2.1.21</ecNumber>
    </recommendedName>
</protein>
<organism evidence="14 15">
    <name type="scientific">Coniophora puteana (strain RWD-64-598)</name>
    <name type="common">Brown rot fungus</name>
    <dbReference type="NCBI Taxonomy" id="741705"/>
    <lineage>
        <taxon>Eukaryota</taxon>
        <taxon>Fungi</taxon>
        <taxon>Dikarya</taxon>
        <taxon>Basidiomycota</taxon>
        <taxon>Agaricomycotina</taxon>
        <taxon>Agaricomycetes</taxon>
        <taxon>Agaricomycetidae</taxon>
        <taxon>Boletales</taxon>
        <taxon>Coniophorineae</taxon>
        <taxon>Coniophoraceae</taxon>
        <taxon>Coniophora</taxon>
    </lineage>
</organism>
<dbReference type="Gene3D" id="2.60.40.10">
    <property type="entry name" value="Immunoglobulins"/>
    <property type="match status" value="1"/>
</dbReference>
<evidence type="ECO:0000313" key="15">
    <source>
        <dbReference type="Proteomes" id="UP000053558"/>
    </source>
</evidence>
<dbReference type="InterPro" id="IPR002772">
    <property type="entry name" value="Glyco_hydro_3_C"/>
</dbReference>
<dbReference type="InterPro" id="IPR013783">
    <property type="entry name" value="Ig-like_fold"/>
</dbReference>
<dbReference type="InterPro" id="IPR001764">
    <property type="entry name" value="Glyco_hydro_3_N"/>
</dbReference>
<dbReference type="Pfam" id="PF00933">
    <property type="entry name" value="Glyco_hydro_3"/>
    <property type="match status" value="1"/>
</dbReference>
<comment type="similarity">
    <text evidence="3">Belongs to the glycosyl hydrolase 3 family.</text>
</comment>
<keyword evidence="7" id="KW-0325">Glycoprotein</keyword>
<evidence type="ECO:0000256" key="7">
    <source>
        <dbReference type="ARBA" id="ARBA00023180"/>
    </source>
</evidence>
<evidence type="ECO:0000256" key="11">
    <source>
        <dbReference type="SAM" id="MobiDB-lite"/>
    </source>
</evidence>
<dbReference type="AlphaFoldDB" id="A0A5M3M7E5"/>
<dbReference type="PRINTS" id="PR00133">
    <property type="entry name" value="GLHYDRLASE3"/>
</dbReference>
<dbReference type="SMART" id="SM01217">
    <property type="entry name" value="Fn3_like"/>
    <property type="match status" value="1"/>
</dbReference>
<name>A0A5M3M7E5_CONPW</name>
<evidence type="ECO:0000256" key="1">
    <source>
        <dbReference type="ARBA" id="ARBA00000448"/>
    </source>
</evidence>
<dbReference type="RefSeq" id="XP_007774838.1">
    <property type="nucleotide sequence ID" value="XM_007776648.1"/>
</dbReference>
<proteinExistence type="inferred from homology"/>
<dbReference type="Pfam" id="PF14310">
    <property type="entry name" value="Fn3-like"/>
    <property type="match status" value="1"/>
</dbReference>
<dbReference type="InterPro" id="IPR026891">
    <property type="entry name" value="Fn3-like"/>
</dbReference>
<keyword evidence="10" id="KW-0624">Polysaccharide degradation</keyword>
<dbReference type="OrthoDB" id="416222at2759"/>
<feature type="chain" id="PRO_5024281135" description="beta-glucosidase" evidence="12">
    <location>
        <begin position="19"/>
        <end position="857"/>
    </location>
</feature>
<keyword evidence="6" id="KW-0136">Cellulose degradation</keyword>
<evidence type="ECO:0000256" key="6">
    <source>
        <dbReference type="ARBA" id="ARBA00023001"/>
    </source>
</evidence>
<dbReference type="SUPFAM" id="SSF52279">
    <property type="entry name" value="Beta-D-glucan exohydrolase, C-terminal domain"/>
    <property type="match status" value="1"/>
</dbReference>
<keyword evidence="12" id="KW-0732">Signal</keyword>
<dbReference type="Proteomes" id="UP000053558">
    <property type="component" value="Unassembled WGS sequence"/>
</dbReference>
<feature type="domain" description="Fibronectin type III-like" evidence="13">
    <location>
        <begin position="777"/>
        <end position="846"/>
    </location>
</feature>
<dbReference type="InterPro" id="IPR017853">
    <property type="entry name" value="GH"/>
</dbReference>
<dbReference type="EC" id="3.2.1.21" evidence="4"/>
<dbReference type="OMA" id="QDWRIPA"/>
<evidence type="ECO:0000256" key="5">
    <source>
        <dbReference type="ARBA" id="ARBA00022801"/>
    </source>
</evidence>
<evidence type="ECO:0000256" key="10">
    <source>
        <dbReference type="ARBA" id="ARBA00023326"/>
    </source>
</evidence>
<sequence>MALLRLSSLLLLLPLAAGQTSSAASSATATSTASSSVSSASVATGTTSAPTTLPSGIQVSDGTTFSSPTTYLATITGPLTEPISHYSFGAFPTPSTPAEPPVYPAFDPLSPPPASQDPTVVPDFGPAWAVAHEKARQMISNFTIWDKVNITTGYVGRCVGNVLAVGNFPGLCLQDSPTGVRYNDFVTAFPAGITTASTWNRQLMRTRGLFMGEEFKGKGVNIALGPMMNMGRVPQGGRNWEGFGADPFLAGEAAYETVLGMQQGGVQATAKHFVDNDQEWKRDMYTSNVDDRTQHEIYTHPFMRSVMAGVTSVMCSYNMINGTYACNNNKTMNDILKREFGYQGWIQSDYEATMDTLGAINGLDNSQPGPLPPGTGPNSYFGANLTAFVLNDTISAARLDDMAERVIASWYFMHQDEGYPPVSFNVRDPYDPATNLHINVQANHSTVVRTIGAAGTVLLKNENGALPLDKPRTLVMVGSDAAPPEEGPNQYTDQGGDPSGILAMGWGSGTDNFTYLVSPYEVIQARAREDQTSVFWDFDNWDLWQAGNRVIDMEVALVFINSDSGEGYIEVDGNYGDRKNLTAWHGGDELVKTVADNNNNTIVVINSVGPLILEPWIEHPNVTAVVWAGLGGQEAGNSIMDILYGNWNPSGKLPYTIAKNMYDYSANLTTGGTEQDYIAINYTEGLYIDYRWFDYKNITPRYEFGYGLSYTTFEFSDLAITPVNNTVDGIDQALVTNWENGGASPIAVGSTTAIWLHMPAYQVTFNITNTGSRFGGEIAQLYLHHPPEADEPPSVLKGFTDVWAEPGQTVQASITLSRHQLSVWDVVRQGWAKPNGTVTFSVGASSRDFRLNGTIPG</sequence>
<evidence type="ECO:0000259" key="13">
    <source>
        <dbReference type="SMART" id="SM01217"/>
    </source>
</evidence>
<dbReference type="PANTHER" id="PTHR42715">
    <property type="entry name" value="BETA-GLUCOSIDASE"/>
    <property type="match status" value="1"/>
</dbReference>
<keyword evidence="5 14" id="KW-0378">Hydrolase</keyword>
<dbReference type="InterPro" id="IPR050288">
    <property type="entry name" value="Cellulose_deg_GH3"/>
</dbReference>
<dbReference type="InterPro" id="IPR036881">
    <property type="entry name" value="Glyco_hydro_3_C_sf"/>
</dbReference>
<dbReference type="GO" id="GO:0030245">
    <property type="term" value="P:cellulose catabolic process"/>
    <property type="evidence" value="ECO:0007669"/>
    <property type="project" value="UniProtKB-KW"/>
</dbReference>
<feature type="region of interest" description="Disordered" evidence="11">
    <location>
        <begin position="34"/>
        <end position="55"/>
    </location>
</feature>
<dbReference type="InterPro" id="IPR036962">
    <property type="entry name" value="Glyco_hydro_3_N_sf"/>
</dbReference>
<dbReference type="GeneID" id="19200407"/>
<evidence type="ECO:0000256" key="4">
    <source>
        <dbReference type="ARBA" id="ARBA00012744"/>
    </source>
</evidence>
<dbReference type="Pfam" id="PF01915">
    <property type="entry name" value="Glyco_hydro_3_C"/>
    <property type="match status" value="1"/>
</dbReference>
<gene>
    <name evidence="14" type="ORF">CONPUDRAFT_132331</name>
</gene>
<comment type="caution">
    <text evidence="14">The sequence shown here is derived from an EMBL/GenBank/DDBJ whole genome shotgun (WGS) entry which is preliminary data.</text>
</comment>
<dbReference type="SUPFAM" id="SSF51445">
    <property type="entry name" value="(Trans)glycosidases"/>
    <property type="match status" value="1"/>
</dbReference>
<dbReference type="EMBL" id="JH711590">
    <property type="protein sequence ID" value="EIW74755.1"/>
    <property type="molecule type" value="Genomic_DNA"/>
</dbReference>
<comment type="catalytic activity">
    <reaction evidence="1">
        <text>Hydrolysis of terminal, non-reducing beta-D-glucosyl residues with release of beta-D-glucose.</text>
        <dbReference type="EC" id="3.2.1.21"/>
    </reaction>
</comment>
<dbReference type="KEGG" id="cput:CONPUDRAFT_132331"/>
<keyword evidence="8" id="KW-0119">Carbohydrate metabolism</keyword>
<evidence type="ECO:0000256" key="2">
    <source>
        <dbReference type="ARBA" id="ARBA00004987"/>
    </source>
</evidence>
<feature type="signal peptide" evidence="12">
    <location>
        <begin position="1"/>
        <end position="18"/>
    </location>
</feature>
<reference evidence="15" key="1">
    <citation type="journal article" date="2012" name="Science">
        <title>The Paleozoic origin of enzymatic lignin decomposition reconstructed from 31 fungal genomes.</title>
        <authorList>
            <person name="Floudas D."/>
            <person name="Binder M."/>
            <person name="Riley R."/>
            <person name="Barry K."/>
            <person name="Blanchette R.A."/>
            <person name="Henrissat B."/>
            <person name="Martinez A.T."/>
            <person name="Otillar R."/>
            <person name="Spatafora J.W."/>
            <person name="Yadav J.S."/>
            <person name="Aerts A."/>
            <person name="Benoit I."/>
            <person name="Boyd A."/>
            <person name="Carlson A."/>
            <person name="Copeland A."/>
            <person name="Coutinho P.M."/>
            <person name="de Vries R.P."/>
            <person name="Ferreira P."/>
            <person name="Findley K."/>
            <person name="Foster B."/>
            <person name="Gaskell J."/>
            <person name="Glotzer D."/>
            <person name="Gorecki P."/>
            <person name="Heitman J."/>
            <person name="Hesse C."/>
            <person name="Hori C."/>
            <person name="Igarashi K."/>
            <person name="Jurgens J.A."/>
            <person name="Kallen N."/>
            <person name="Kersten P."/>
            <person name="Kohler A."/>
            <person name="Kuees U."/>
            <person name="Kumar T.K.A."/>
            <person name="Kuo A."/>
            <person name="LaButti K."/>
            <person name="Larrondo L.F."/>
            <person name="Lindquist E."/>
            <person name="Ling A."/>
            <person name="Lombard V."/>
            <person name="Lucas S."/>
            <person name="Lundell T."/>
            <person name="Martin R."/>
            <person name="McLaughlin D.J."/>
            <person name="Morgenstern I."/>
            <person name="Morin E."/>
            <person name="Murat C."/>
            <person name="Nagy L.G."/>
            <person name="Nolan M."/>
            <person name="Ohm R.A."/>
            <person name="Patyshakuliyeva A."/>
            <person name="Rokas A."/>
            <person name="Ruiz-Duenas F.J."/>
            <person name="Sabat G."/>
            <person name="Salamov A."/>
            <person name="Samejima M."/>
            <person name="Schmutz J."/>
            <person name="Slot J.C."/>
            <person name="St John F."/>
            <person name="Stenlid J."/>
            <person name="Sun H."/>
            <person name="Sun S."/>
            <person name="Syed K."/>
            <person name="Tsang A."/>
            <person name="Wiebenga A."/>
            <person name="Young D."/>
            <person name="Pisabarro A."/>
            <person name="Eastwood D.C."/>
            <person name="Martin F."/>
            <person name="Cullen D."/>
            <person name="Grigoriev I.V."/>
            <person name="Hibbett D.S."/>
        </authorList>
    </citation>
    <scope>NUCLEOTIDE SEQUENCE [LARGE SCALE GENOMIC DNA]</scope>
    <source>
        <strain evidence="15">RWD-64-598 SS2</strain>
    </source>
</reference>
<evidence type="ECO:0000256" key="12">
    <source>
        <dbReference type="SAM" id="SignalP"/>
    </source>
</evidence>
<dbReference type="PANTHER" id="PTHR42715:SF2">
    <property type="entry name" value="BETA-GLUCOSIDASE F-RELATED"/>
    <property type="match status" value="1"/>
</dbReference>
<comment type="pathway">
    <text evidence="2">Glycan metabolism; cellulose degradation.</text>
</comment>
<evidence type="ECO:0000313" key="14">
    <source>
        <dbReference type="EMBL" id="EIW74755.1"/>
    </source>
</evidence>
<dbReference type="FunFam" id="3.20.20.300:FF:000002">
    <property type="entry name" value="Probable beta-glucosidase"/>
    <property type="match status" value="1"/>
</dbReference>
<dbReference type="GO" id="GO:0008422">
    <property type="term" value="F:beta-glucosidase activity"/>
    <property type="evidence" value="ECO:0007669"/>
    <property type="project" value="UniProtKB-EC"/>
</dbReference>
<evidence type="ECO:0000256" key="3">
    <source>
        <dbReference type="ARBA" id="ARBA00005336"/>
    </source>
</evidence>
<dbReference type="Gene3D" id="3.20.20.300">
    <property type="entry name" value="Glycoside hydrolase, family 3, N-terminal domain"/>
    <property type="match status" value="1"/>
</dbReference>
<keyword evidence="9" id="KW-0326">Glycosidase</keyword>
<evidence type="ECO:0000256" key="8">
    <source>
        <dbReference type="ARBA" id="ARBA00023277"/>
    </source>
</evidence>
<keyword evidence="15" id="KW-1185">Reference proteome</keyword>